<dbReference type="Gene3D" id="3.30.420.10">
    <property type="entry name" value="Ribonuclease H-like superfamily/Ribonuclease H"/>
    <property type="match status" value="1"/>
</dbReference>
<evidence type="ECO:0000313" key="4">
    <source>
        <dbReference type="Proteomes" id="UP001428341"/>
    </source>
</evidence>
<feature type="compositionally biased region" description="Polar residues" evidence="1">
    <location>
        <begin position="1"/>
        <end position="12"/>
    </location>
</feature>
<dbReference type="InterPro" id="IPR012337">
    <property type="entry name" value="RNaseH-like_sf"/>
</dbReference>
<feature type="compositionally biased region" description="Basic and acidic residues" evidence="1">
    <location>
        <begin position="107"/>
        <end position="117"/>
    </location>
</feature>
<comment type="caution">
    <text evidence="3">The sequence shown here is derived from an EMBL/GenBank/DDBJ whole genome shotgun (WGS) entry which is preliminary data.</text>
</comment>
<feature type="region of interest" description="Disordered" evidence="1">
    <location>
        <begin position="94"/>
        <end position="125"/>
    </location>
</feature>
<dbReference type="CDD" id="cd06222">
    <property type="entry name" value="RNase_H_like"/>
    <property type="match status" value="1"/>
</dbReference>
<dbReference type="Proteomes" id="UP001428341">
    <property type="component" value="Unassembled WGS sequence"/>
</dbReference>
<dbReference type="GO" id="GO:0004523">
    <property type="term" value="F:RNA-DNA hybrid ribonuclease activity"/>
    <property type="evidence" value="ECO:0007669"/>
    <property type="project" value="InterPro"/>
</dbReference>
<accession>A0AAP0MLZ6</accession>
<feature type="region of interest" description="Disordered" evidence="1">
    <location>
        <begin position="1"/>
        <end position="25"/>
    </location>
</feature>
<feature type="domain" description="RNase H type-1" evidence="2">
    <location>
        <begin position="680"/>
        <end position="799"/>
    </location>
</feature>
<dbReference type="PANTHER" id="PTHR47723:SF13">
    <property type="entry name" value="PUTATIVE-RELATED"/>
    <property type="match status" value="1"/>
</dbReference>
<evidence type="ECO:0000259" key="2">
    <source>
        <dbReference type="Pfam" id="PF13456"/>
    </source>
</evidence>
<reference evidence="3 4" key="1">
    <citation type="submission" date="2024-05" db="EMBL/GenBank/DDBJ databases">
        <title>Haplotype-resolved chromosome-level genome assembly of Huyou (Citrus changshanensis).</title>
        <authorList>
            <person name="Miao C."/>
            <person name="Chen W."/>
            <person name="Wu Y."/>
            <person name="Wang L."/>
            <person name="Zhao S."/>
            <person name="Grierson D."/>
            <person name="Xu C."/>
            <person name="Chen K."/>
        </authorList>
    </citation>
    <scope>NUCLEOTIDE SEQUENCE [LARGE SCALE GENOMIC DNA]</scope>
    <source>
        <strain evidence="3">01-14</strain>
        <tissue evidence="3">Leaf</tissue>
    </source>
</reference>
<keyword evidence="4" id="KW-1185">Reference proteome</keyword>
<dbReference type="AlphaFoldDB" id="A0AAP0MLZ6"/>
<dbReference type="InterPro" id="IPR044730">
    <property type="entry name" value="RNase_H-like_dom_plant"/>
</dbReference>
<dbReference type="InterPro" id="IPR036397">
    <property type="entry name" value="RNaseH_sf"/>
</dbReference>
<name>A0AAP0MLZ6_9ROSI</name>
<dbReference type="SUPFAM" id="SSF53098">
    <property type="entry name" value="Ribonuclease H-like"/>
    <property type="match status" value="1"/>
</dbReference>
<dbReference type="EMBL" id="JBCGBO010000003">
    <property type="protein sequence ID" value="KAK9214522.1"/>
    <property type="molecule type" value="Genomic_DNA"/>
</dbReference>
<evidence type="ECO:0000313" key="3">
    <source>
        <dbReference type="EMBL" id="KAK9214522.1"/>
    </source>
</evidence>
<organism evidence="3 4">
    <name type="scientific">Citrus x changshan-huyou</name>
    <dbReference type="NCBI Taxonomy" id="2935761"/>
    <lineage>
        <taxon>Eukaryota</taxon>
        <taxon>Viridiplantae</taxon>
        <taxon>Streptophyta</taxon>
        <taxon>Embryophyta</taxon>
        <taxon>Tracheophyta</taxon>
        <taxon>Spermatophyta</taxon>
        <taxon>Magnoliopsida</taxon>
        <taxon>eudicotyledons</taxon>
        <taxon>Gunneridae</taxon>
        <taxon>Pentapetalae</taxon>
        <taxon>rosids</taxon>
        <taxon>malvids</taxon>
        <taxon>Sapindales</taxon>
        <taxon>Rutaceae</taxon>
        <taxon>Aurantioideae</taxon>
        <taxon>Citrus</taxon>
    </lineage>
</organism>
<sequence length="836" mass="92957">MAVGSGQITADQGRSRQIKADHGSRKWADRGSRMWAADRGSGHWAVDRGVADWLWPVCAWVAGWLLCVLYVPWRLESGVAVVWRLASDPIGYSGSGRVQDPSTSECHNCEPPDVGREDIDDDGDDSDSEYMGDFDEVSESFETMVSLDEEDETEMEFAAGVSSPHFLKTFKSLRNMYKPTLVSLLKPKSRHKSKPFRFMASWLTNARFKDFMFHCWDRNKDFLNSAKDFTDKARQRNKNVFGSIFKRKRTLLARLNGIQRALEDHSSKKRGGIGLLGESEIPNTSIVRPFREDNGELIKSFSPSKGIRQGDPLSPYIFVLCIECLNRGINQAVRVRKWKLIRLGCKGILITHLFFTDDLILLAEASREQATVINNDLATFCMSLGEQESCSRGGLQDWTGLGFYCHKEFGQILGDARSSLSGGEKHISSYLRQSGAETFSGKKDDRKISFVKWSNICISKDHGGLGLKNVKAMSSVLLMKIGWGLLSNPDRFWVKSKVLRGVSWAIGNGQIARFWAIGNGQIAWFWWDAWLHDGTILAAHTNPQVNQLLPNNVVADFVTSKEIIGKLAKKVYQQSVSSTDNKVFYQQSVGSTGNGVPLSGLTGFAPQFESQESRLCWENLCLPVRAGTSSLGCGTGLKFGGCGFGPFGGTKLQSEIQTGVARVTQWMHWSPHPEGVFKLNTDSSTRNSGITGAGGLIRNSNGEWVKGFSINLGVYSVTMAELWGIYQGLLLAWEIGIRDLLIEADSACAVQMIARDCFTVNACYPLICDIKGLMARNWRVVVHHFYRESNYAANLMASHTLQLPLGLHIFSFPPSVISTWLLYDGLGISIPRRVIV</sequence>
<dbReference type="InterPro" id="IPR002156">
    <property type="entry name" value="RNaseH_domain"/>
</dbReference>
<dbReference type="GO" id="GO:0003676">
    <property type="term" value="F:nucleic acid binding"/>
    <property type="evidence" value="ECO:0007669"/>
    <property type="project" value="InterPro"/>
</dbReference>
<dbReference type="Pfam" id="PF13456">
    <property type="entry name" value="RVT_3"/>
    <property type="match status" value="1"/>
</dbReference>
<dbReference type="PANTHER" id="PTHR47723">
    <property type="entry name" value="OS05G0353850 PROTEIN"/>
    <property type="match status" value="1"/>
</dbReference>
<proteinExistence type="predicted"/>
<evidence type="ECO:0000256" key="1">
    <source>
        <dbReference type="SAM" id="MobiDB-lite"/>
    </source>
</evidence>
<gene>
    <name evidence="3" type="ORF">WN944_006515</name>
</gene>
<protein>
    <recommendedName>
        <fullName evidence="2">RNase H type-1 domain-containing protein</fullName>
    </recommendedName>
</protein>
<dbReference type="InterPro" id="IPR053151">
    <property type="entry name" value="RNase_H-like"/>
</dbReference>